<gene>
    <name evidence="8" type="primary">radC</name>
    <name evidence="8" type="ORF">ACFOMD_07040</name>
</gene>
<dbReference type="EMBL" id="JBHRXV010000004">
    <property type="protein sequence ID" value="MFC3712318.1"/>
    <property type="molecule type" value="Genomic_DNA"/>
</dbReference>
<keyword evidence="1" id="KW-0645">Protease</keyword>
<evidence type="ECO:0000256" key="2">
    <source>
        <dbReference type="ARBA" id="ARBA00022723"/>
    </source>
</evidence>
<dbReference type="PROSITE" id="PS50249">
    <property type="entry name" value="MPN"/>
    <property type="match status" value="1"/>
</dbReference>
<dbReference type="Pfam" id="PF04002">
    <property type="entry name" value="RadC"/>
    <property type="match status" value="1"/>
</dbReference>
<dbReference type="PANTHER" id="PTHR30471">
    <property type="entry name" value="DNA REPAIR PROTEIN RADC"/>
    <property type="match status" value="1"/>
</dbReference>
<dbReference type="RefSeq" id="WP_380858951.1">
    <property type="nucleotide sequence ID" value="NZ_JBHRXV010000004.1"/>
</dbReference>
<dbReference type="CDD" id="cd08071">
    <property type="entry name" value="MPN_DUF2466"/>
    <property type="match status" value="1"/>
</dbReference>
<evidence type="ECO:0000259" key="7">
    <source>
        <dbReference type="PROSITE" id="PS50249"/>
    </source>
</evidence>
<dbReference type="Proteomes" id="UP001595615">
    <property type="component" value="Unassembled WGS sequence"/>
</dbReference>
<protein>
    <submittedName>
        <fullName evidence="8">DNA repair protein RadC</fullName>
    </submittedName>
</protein>
<dbReference type="InterPro" id="IPR025657">
    <property type="entry name" value="RadC_JAB"/>
</dbReference>
<feature type="domain" description="MPN" evidence="7">
    <location>
        <begin position="91"/>
        <end position="213"/>
    </location>
</feature>
<proteinExistence type="inferred from homology"/>
<evidence type="ECO:0000313" key="8">
    <source>
        <dbReference type="EMBL" id="MFC3712318.1"/>
    </source>
</evidence>
<dbReference type="PROSITE" id="PS01302">
    <property type="entry name" value="UPF0758"/>
    <property type="match status" value="1"/>
</dbReference>
<dbReference type="NCBIfam" id="TIGR00608">
    <property type="entry name" value="radc"/>
    <property type="match status" value="1"/>
</dbReference>
<comment type="caution">
    <text evidence="8">The sequence shown here is derived from an EMBL/GenBank/DDBJ whole genome shotgun (WGS) entry which is preliminary data.</text>
</comment>
<evidence type="ECO:0000256" key="3">
    <source>
        <dbReference type="ARBA" id="ARBA00022801"/>
    </source>
</evidence>
<keyword evidence="3" id="KW-0378">Hydrolase</keyword>
<comment type="similarity">
    <text evidence="6">Belongs to the UPF0758 family.</text>
</comment>
<sequence length="213" mass="23017">MRARLIAGGEDAFHDYELLEYVLALVTPRRDTKPLAKRLIAEFGTLSSVLAATPAELSRVDGLGDTGIAALKFVQAASVRALRDDITGRPLLSSWQAVIDYLHADMAHGAVERFRVLFLNNRNLLIRSELMAEGTVNQAPVYVREVMKRALELGATAIVLAHNHPSGDPQPSRDDIAMTAQIAAAGKALGIALHDHVVIGRSGHASFRQLGLI</sequence>
<dbReference type="Gene3D" id="1.10.150.20">
    <property type="entry name" value="5' to 3' exonuclease, C-terminal subdomain"/>
    <property type="match status" value="1"/>
</dbReference>
<dbReference type="SUPFAM" id="SSF102712">
    <property type="entry name" value="JAB1/MPN domain"/>
    <property type="match status" value="1"/>
</dbReference>
<dbReference type="PANTHER" id="PTHR30471:SF3">
    <property type="entry name" value="UPF0758 PROTEIN YEES-RELATED"/>
    <property type="match status" value="1"/>
</dbReference>
<evidence type="ECO:0000256" key="4">
    <source>
        <dbReference type="ARBA" id="ARBA00022833"/>
    </source>
</evidence>
<keyword evidence="2" id="KW-0479">Metal-binding</keyword>
<dbReference type="InterPro" id="IPR037518">
    <property type="entry name" value="MPN"/>
</dbReference>
<dbReference type="InterPro" id="IPR001405">
    <property type="entry name" value="UPF0758"/>
</dbReference>
<dbReference type="InterPro" id="IPR020891">
    <property type="entry name" value="UPF0758_CS"/>
</dbReference>
<keyword evidence="5" id="KW-0482">Metalloprotease</keyword>
<keyword evidence="4" id="KW-0862">Zinc</keyword>
<accession>A0ABV7XAP5</accession>
<reference evidence="9" key="1">
    <citation type="journal article" date="2019" name="Int. J. Syst. Evol. Microbiol.">
        <title>The Global Catalogue of Microorganisms (GCM) 10K type strain sequencing project: providing services to taxonomists for standard genome sequencing and annotation.</title>
        <authorList>
            <consortium name="The Broad Institute Genomics Platform"/>
            <consortium name="The Broad Institute Genome Sequencing Center for Infectious Disease"/>
            <person name="Wu L."/>
            <person name="Ma J."/>
        </authorList>
    </citation>
    <scope>NUCLEOTIDE SEQUENCE [LARGE SCALE GENOMIC DNA]</scope>
    <source>
        <strain evidence="9">KCTC 42644</strain>
    </source>
</reference>
<dbReference type="NCBIfam" id="NF000642">
    <property type="entry name" value="PRK00024.1"/>
    <property type="match status" value="1"/>
</dbReference>
<dbReference type="InterPro" id="IPR010994">
    <property type="entry name" value="RuvA_2-like"/>
</dbReference>
<evidence type="ECO:0000313" key="9">
    <source>
        <dbReference type="Proteomes" id="UP001595615"/>
    </source>
</evidence>
<name>A0ABV7XAP5_9SPHN</name>
<dbReference type="SUPFAM" id="SSF47781">
    <property type="entry name" value="RuvA domain 2-like"/>
    <property type="match status" value="1"/>
</dbReference>
<dbReference type="Gene3D" id="3.40.140.10">
    <property type="entry name" value="Cytidine Deaminase, domain 2"/>
    <property type="match status" value="1"/>
</dbReference>
<evidence type="ECO:0000256" key="6">
    <source>
        <dbReference type="RuleBase" id="RU003797"/>
    </source>
</evidence>
<evidence type="ECO:0000256" key="5">
    <source>
        <dbReference type="ARBA" id="ARBA00023049"/>
    </source>
</evidence>
<evidence type="ECO:0000256" key="1">
    <source>
        <dbReference type="ARBA" id="ARBA00022670"/>
    </source>
</evidence>
<keyword evidence="9" id="KW-1185">Reference proteome</keyword>
<organism evidence="8 9">
    <name type="scientific">Sphingoaurantiacus capsulatus</name>
    <dbReference type="NCBI Taxonomy" id="1771310"/>
    <lineage>
        <taxon>Bacteria</taxon>
        <taxon>Pseudomonadati</taxon>
        <taxon>Pseudomonadota</taxon>
        <taxon>Alphaproteobacteria</taxon>
        <taxon>Sphingomonadales</taxon>
        <taxon>Sphingosinicellaceae</taxon>
        <taxon>Sphingoaurantiacus</taxon>
    </lineage>
</organism>